<dbReference type="RefSeq" id="WP_181552563.1">
    <property type="nucleotide sequence ID" value="NZ_JACDUS010000014.1"/>
</dbReference>
<comment type="caution">
    <text evidence="9">The sequence shown here is derived from an EMBL/GenBank/DDBJ whole genome shotgun (WGS) entry which is preliminary data.</text>
</comment>
<feature type="transmembrane region" description="Helical" evidence="7">
    <location>
        <begin position="108"/>
        <end position="135"/>
    </location>
</feature>
<dbReference type="PANTHER" id="PTHR33932:SF4">
    <property type="entry name" value="NA(+)_H(+) ANTIPORTER SUBUNIT B"/>
    <property type="match status" value="1"/>
</dbReference>
<evidence type="ECO:0000256" key="6">
    <source>
        <dbReference type="ARBA" id="ARBA00023136"/>
    </source>
</evidence>
<proteinExistence type="inferred from homology"/>
<keyword evidence="10" id="KW-1185">Reference proteome</keyword>
<keyword evidence="6 7" id="KW-0472">Membrane</keyword>
<evidence type="ECO:0000256" key="3">
    <source>
        <dbReference type="ARBA" id="ARBA00022475"/>
    </source>
</evidence>
<protein>
    <submittedName>
        <fullName evidence="9">Multisubunit Na+/H+ antiporter MnhB subunit</fullName>
    </submittedName>
</protein>
<dbReference type="EMBL" id="JACDUS010000014">
    <property type="protein sequence ID" value="MBA2882948.1"/>
    <property type="molecule type" value="Genomic_DNA"/>
</dbReference>
<reference evidence="9 10" key="1">
    <citation type="submission" date="2020-07" db="EMBL/GenBank/DDBJ databases">
        <title>Genomic Encyclopedia of Type Strains, Phase IV (KMG-IV): sequencing the most valuable type-strain genomes for metagenomic binning, comparative biology and taxonomic classification.</title>
        <authorList>
            <person name="Goeker M."/>
        </authorList>
    </citation>
    <scope>NUCLEOTIDE SEQUENCE [LARGE SCALE GENOMIC DNA]</scope>
    <source>
        <strain evidence="9 10">DSM 17721</strain>
    </source>
</reference>
<dbReference type="AlphaFoldDB" id="A0A7W0HM38"/>
<name>A0A7W0HM38_9BACT</name>
<keyword evidence="3" id="KW-1003">Cell membrane</keyword>
<feature type="transmembrane region" description="Helical" evidence="7">
    <location>
        <begin position="6"/>
        <end position="27"/>
    </location>
</feature>
<feature type="domain" description="Na+/H+ antiporter MnhB subunit-related protein" evidence="8">
    <location>
        <begin position="6"/>
        <end position="130"/>
    </location>
</feature>
<evidence type="ECO:0000256" key="2">
    <source>
        <dbReference type="ARBA" id="ARBA00009425"/>
    </source>
</evidence>
<accession>A0A7W0HM38</accession>
<comment type="subcellular location">
    <subcellularLocation>
        <location evidence="1">Cell membrane</location>
        <topology evidence="1">Multi-pass membrane protein</topology>
    </subcellularLocation>
</comment>
<evidence type="ECO:0000256" key="5">
    <source>
        <dbReference type="ARBA" id="ARBA00022989"/>
    </source>
</evidence>
<keyword evidence="4 7" id="KW-0812">Transmembrane</keyword>
<evidence type="ECO:0000313" key="9">
    <source>
        <dbReference type="EMBL" id="MBA2882948.1"/>
    </source>
</evidence>
<organism evidence="9 10">
    <name type="scientific">Desulfosalsimonas propionicica</name>
    <dbReference type="NCBI Taxonomy" id="332175"/>
    <lineage>
        <taxon>Bacteria</taxon>
        <taxon>Pseudomonadati</taxon>
        <taxon>Thermodesulfobacteriota</taxon>
        <taxon>Desulfobacteria</taxon>
        <taxon>Desulfobacterales</taxon>
        <taxon>Desulfosalsimonadaceae</taxon>
        <taxon>Desulfosalsimonas</taxon>
    </lineage>
</organism>
<dbReference type="InterPro" id="IPR007182">
    <property type="entry name" value="MnhB"/>
</dbReference>
<dbReference type="NCBIfam" id="NF009163">
    <property type="entry name" value="PRK12509.1"/>
    <property type="match status" value="1"/>
</dbReference>
<evidence type="ECO:0000256" key="1">
    <source>
        <dbReference type="ARBA" id="ARBA00004651"/>
    </source>
</evidence>
<feature type="transmembrane region" description="Helical" evidence="7">
    <location>
        <begin position="68"/>
        <end position="88"/>
    </location>
</feature>
<keyword evidence="5 7" id="KW-1133">Transmembrane helix</keyword>
<evidence type="ECO:0000313" key="10">
    <source>
        <dbReference type="Proteomes" id="UP000525298"/>
    </source>
</evidence>
<dbReference type="InterPro" id="IPR050622">
    <property type="entry name" value="CPA3_antiporter_subunitB"/>
</dbReference>
<dbReference type="PANTHER" id="PTHR33932">
    <property type="entry name" value="NA(+)/H(+) ANTIPORTER SUBUNIT B"/>
    <property type="match status" value="1"/>
</dbReference>
<dbReference type="GO" id="GO:0005886">
    <property type="term" value="C:plasma membrane"/>
    <property type="evidence" value="ECO:0007669"/>
    <property type="project" value="UniProtKB-SubCell"/>
</dbReference>
<sequence>MTRSVILATATRFLVSMILVFSVYLLLRGHNSPGGGFSGALVAGTGFSLYAISEGAQSVRRAIRIDPLWLVGFGMLAALVSGLAAAAAGKTFLTGLWWTIAEFNGREIVLGTPFFFDVGVYAIVLGAILTLVLALEEDLAADIKED</sequence>
<evidence type="ECO:0000259" key="8">
    <source>
        <dbReference type="Pfam" id="PF04039"/>
    </source>
</evidence>
<dbReference type="Proteomes" id="UP000525298">
    <property type="component" value="Unassembled WGS sequence"/>
</dbReference>
<gene>
    <name evidence="9" type="ORF">HNR65_003304</name>
</gene>
<dbReference type="Pfam" id="PF04039">
    <property type="entry name" value="MnhB"/>
    <property type="match status" value="1"/>
</dbReference>
<evidence type="ECO:0000256" key="4">
    <source>
        <dbReference type="ARBA" id="ARBA00022692"/>
    </source>
</evidence>
<comment type="similarity">
    <text evidence="2">Belongs to the CPA3 antiporters (TC 2.A.63) subunit B family.</text>
</comment>
<evidence type="ECO:0000256" key="7">
    <source>
        <dbReference type="SAM" id="Phobius"/>
    </source>
</evidence>